<name>A0A1I7F7W9_9BURK</name>
<sequence>MAGPALAGIGTCQAVPRRARRQAMRQCWRPQKRVREGGKVLCQRKSSAWCRKNRMQLPPDDRYAHREVPQFFVYVRIPVARHAADPLHLREERIDQALQAEGLGTVVGWGDSLGERHANGKRAATFMRVDISVSDLPRALALLHALLPALEAPPGTEIHYHADGHHLCDAIHDQGWLLAQAVPAVRSGSHPTI</sequence>
<dbReference type="STRING" id="343013.SAMN04489707_1001233"/>
<reference evidence="1 2" key="1">
    <citation type="submission" date="2016-10" db="EMBL/GenBank/DDBJ databases">
        <authorList>
            <person name="de Groot N.N."/>
        </authorList>
    </citation>
    <scope>NUCLEOTIDE SEQUENCE [LARGE SCALE GENOMIC DNA]</scope>
    <source>
        <strain evidence="1 2">R-24608</strain>
    </source>
</reference>
<accession>A0A1I7F7W9</accession>
<organism evidence="1 2">
    <name type="scientific">Paenacidovorax caeni</name>
    <dbReference type="NCBI Taxonomy" id="343013"/>
    <lineage>
        <taxon>Bacteria</taxon>
        <taxon>Pseudomonadati</taxon>
        <taxon>Pseudomonadota</taxon>
        <taxon>Betaproteobacteria</taxon>
        <taxon>Burkholderiales</taxon>
        <taxon>Comamonadaceae</taxon>
        <taxon>Paenacidovorax</taxon>
    </lineage>
</organism>
<gene>
    <name evidence="1" type="ORF">SAMN04489707_1001233</name>
</gene>
<proteinExistence type="predicted"/>
<evidence type="ECO:0000313" key="1">
    <source>
        <dbReference type="EMBL" id="SFU32291.1"/>
    </source>
</evidence>
<evidence type="ECO:0000313" key="2">
    <source>
        <dbReference type="Proteomes" id="UP000183656"/>
    </source>
</evidence>
<keyword evidence="2" id="KW-1185">Reference proteome</keyword>
<protein>
    <submittedName>
        <fullName evidence="1">Uncharacterized protein</fullName>
    </submittedName>
</protein>
<dbReference type="EMBL" id="FPBX01000001">
    <property type="protein sequence ID" value="SFU32291.1"/>
    <property type="molecule type" value="Genomic_DNA"/>
</dbReference>
<dbReference type="AlphaFoldDB" id="A0A1I7F7W9"/>
<dbReference type="Proteomes" id="UP000183656">
    <property type="component" value="Unassembled WGS sequence"/>
</dbReference>